<reference evidence="3 4" key="1">
    <citation type="submission" date="2021-05" db="EMBL/GenBank/DDBJ databases">
        <title>Comparative genomic studies on the polysaccharide-degrading batcterial strains of the Flammeovirga genus.</title>
        <authorList>
            <person name="Zewei F."/>
            <person name="Zheng Z."/>
            <person name="Yu L."/>
            <person name="Ruyue G."/>
            <person name="Yanhong M."/>
            <person name="Yuanyuan C."/>
            <person name="Jingyan G."/>
            <person name="Wenjun H."/>
        </authorList>
    </citation>
    <scope>NUCLEOTIDE SEQUENCE [LARGE SCALE GENOMIC DNA]</scope>
    <source>
        <strain evidence="3 4">YS10</strain>
    </source>
</reference>
<dbReference type="Pfam" id="PF16409">
    <property type="entry name" value="DUF5017"/>
    <property type="match status" value="1"/>
</dbReference>
<feature type="chain" id="PRO_5045620012" evidence="1">
    <location>
        <begin position="25"/>
        <end position="455"/>
    </location>
</feature>
<accession>A0ABX8H1J5</accession>
<proteinExistence type="predicted"/>
<dbReference type="RefSeq" id="WP_144075948.1">
    <property type="nucleotide sequence ID" value="NZ_CP076129.1"/>
</dbReference>
<dbReference type="EMBL" id="CP076129">
    <property type="protein sequence ID" value="QWG09267.1"/>
    <property type="molecule type" value="Genomic_DNA"/>
</dbReference>
<evidence type="ECO:0000313" key="4">
    <source>
        <dbReference type="Proteomes" id="UP000682802"/>
    </source>
</evidence>
<evidence type="ECO:0000256" key="1">
    <source>
        <dbReference type="SAM" id="SignalP"/>
    </source>
</evidence>
<sequence length="455" mass="52367">MKLSFKYIGTLLSLLLLFSCEEYDFDNISTPHVSVTYSPSNPSIGDVVTFTVEGDADFVTIFTGDSTQEYKYSKVRAEMEYGRDAFEDTVFRRRTSTDDAVYKTFFKDYNTVEEVLEDFKFFGAIEDIELGEFGTPEGSVVESSHPKQLKFRIADRRIPSGFTFKPNIRLFNRLMYLEMRLVPDAEDRFVRFEEGRNNTKVTSAFRLHFYDRIDDQLYTPGINPLSFTDYQFRGFYPNFQSLPNADPSFNPNGFLNDYTFSCSKSNDAMLPPNGKLIGGRREFNDVSNRHMHKIHPLTASGLGNNDYSEYSYKSHPERAIVREVDVLIGGSTYNLWEDPETNYSGYDEETGFPNNPSDYDRTRNFQGDVYVTSIEWGAHTYLPYDEGISVSNEFINKQNTFQYIYTGEGEFTVSVVATNVGTKKYSENGYQDNRDYSAAEYEILRSVSEIKLKVQ</sequence>
<gene>
    <name evidence="3" type="ORF">KM029_21930</name>
</gene>
<organism evidence="3 4">
    <name type="scientific">Flammeovirga kamogawensis</name>
    <dbReference type="NCBI Taxonomy" id="373891"/>
    <lineage>
        <taxon>Bacteria</taxon>
        <taxon>Pseudomonadati</taxon>
        <taxon>Bacteroidota</taxon>
        <taxon>Cytophagia</taxon>
        <taxon>Cytophagales</taxon>
        <taxon>Flammeovirgaceae</taxon>
        <taxon>Flammeovirga</taxon>
    </lineage>
</organism>
<dbReference type="Proteomes" id="UP000682802">
    <property type="component" value="Chromosome 2"/>
</dbReference>
<dbReference type="PROSITE" id="PS51257">
    <property type="entry name" value="PROKAR_LIPOPROTEIN"/>
    <property type="match status" value="1"/>
</dbReference>
<keyword evidence="1" id="KW-0732">Signal</keyword>
<evidence type="ECO:0000313" key="3">
    <source>
        <dbReference type="EMBL" id="QWG09267.1"/>
    </source>
</evidence>
<evidence type="ECO:0000259" key="2">
    <source>
        <dbReference type="Pfam" id="PF16409"/>
    </source>
</evidence>
<feature type="signal peptide" evidence="1">
    <location>
        <begin position="1"/>
        <end position="24"/>
    </location>
</feature>
<dbReference type="InterPro" id="IPR032185">
    <property type="entry name" value="DUF5017"/>
</dbReference>
<protein>
    <submittedName>
        <fullName evidence="3">DUF5017 domain-containing protein</fullName>
    </submittedName>
</protein>
<name>A0ABX8H1J5_9BACT</name>
<keyword evidence="4" id="KW-1185">Reference proteome</keyword>
<feature type="domain" description="DUF5017" evidence="2">
    <location>
        <begin position="26"/>
        <end position="76"/>
    </location>
</feature>